<feature type="compositionally biased region" description="Acidic residues" evidence="2">
    <location>
        <begin position="124"/>
        <end position="136"/>
    </location>
</feature>
<proteinExistence type="predicted"/>
<evidence type="ECO:0000256" key="2">
    <source>
        <dbReference type="SAM" id="MobiDB-lite"/>
    </source>
</evidence>
<accession>K8EJA6</accession>
<dbReference type="AlphaFoldDB" id="K8EJA6"/>
<keyword evidence="1" id="KW-1015">Disulfide bond</keyword>
<feature type="domain" description="Saposin B-type" evidence="4">
    <location>
        <begin position="33"/>
        <end position="152"/>
    </location>
</feature>
<name>K8EJA6_9CHLO</name>
<dbReference type="RefSeq" id="XP_007510583.1">
    <property type="nucleotide sequence ID" value="XM_007510521.1"/>
</dbReference>
<dbReference type="PROSITE" id="PS50015">
    <property type="entry name" value="SAP_B"/>
    <property type="match status" value="1"/>
</dbReference>
<dbReference type="Gene3D" id="1.10.225.10">
    <property type="entry name" value="Saposin-like"/>
    <property type="match status" value="1"/>
</dbReference>
<evidence type="ECO:0000313" key="5">
    <source>
        <dbReference type="EMBL" id="CCO18116.1"/>
    </source>
</evidence>
<evidence type="ECO:0000256" key="3">
    <source>
        <dbReference type="SAM" id="SignalP"/>
    </source>
</evidence>
<feature type="region of interest" description="Disordered" evidence="2">
    <location>
        <begin position="166"/>
        <end position="188"/>
    </location>
</feature>
<dbReference type="InterPro" id="IPR008139">
    <property type="entry name" value="SaposinB_dom"/>
</dbReference>
<feature type="signal peptide" evidence="3">
    <location>
        <begin position="1"/>
        <end position="23"/>
    </location>
</feature>
<dbReference type="GeneID" id="19013097"/>
<reference evidence="5 6" key="1">
    <citation type="submission" date="2011-10" db="EMBL/GenBank/DDBJ databases">
        <authorList>
            <person name="Genoscope - CEA"/>
        </authorList>
    </citation>
    <scope>NUCLEOTIDE SEQUENCE [LARGE SCALE GENOMIC DNA]</scope>
    <source>
        <strain evidence="5 6">RCC 1105</strain>
    </source>
</reference>
<gene>
    <name evidence="5" type="ordered locus">Bathy10g00200</name>
</gene>
<feature type="chain" id="PRO_5003919279" description="Saposin B-type domain-containing protein" evidence="3">
    <location>
        <begin position="24"/>
        <end position="188"/>
    </location>
</feature>
<keyword evidence="3" id="KW-0732">Signal</keyword>
<dbReference type="KEGG" id="bpg:Bathy10g00200"/>
<evidence type="ECO:0000256" key="1">
    <source>
        <dbReference type="ARBA" id="ARBA00023157"/>
    </source>
</evidence>
<evidence type="ECO:0000259" key="4">
    <source>
        <dbReference type="PROSITE" id="PS50015"/>
    </source>
</evidence>
<sequence>MSSFTIFARVLVLMLLSVTLSQGAKLPSKRVGDKATCVACNATLTEIGKDIRDKSKFIGPEEVVIESMSNVCSEVKRFITYNYPPPEMQNACREIVGTYEEKIERLMYKYAKTVEKNKKKKGEDSEDSGGENEAQEEAMMDDIFMKVCKREACKGIDLETYMQIEKSESGMRTSGIEATGQFADQDEL</sequence>
<protein>
    <recommendedName>
        <fullName evidence="4">Saposin B-type domain-containing protein</fullName>
    </recommendedName>
</protein>
<dbReference type="EMBL" id="FO082269">
    <property type="protein sequence ID" value="CCO18116.1"/>
    <property type="molecule type" value="Genomic_DNA"/>
</dbReference>
<evidence type="ECO:0000313" key="6">
    <source>
        <dbReference type="Proteomes" id="UP000198341"/>
    </source>
</evidence>
<organism evidence="5 6">
    <name type="scientific">Bathycoccus prasinos</name>
    <dbReference type="NCBI Taxonomy" id="41875"/>
    <lineage>
        <taxon>Eukaryota</taxon>
        <taxon>Viridiplantae</taxon>
        <taxon>Chlorophyta</taxon>
        <taxon>Mamiellophyceae</taxon>
        <taxon>Mamiellales</taxon>
        <taxon>Bathycoccaceae</taxon>
        <taxon>Bathycoccus</taxon>
    </lineage>
</organism>
<feature type="region of interest" description="Disordered" evidence="2">
    <location>
        <begin position="117"/>
        <end position="136"/>
    </location>
</feature>
<keyword evidence="6" id="KW-1185">Reference proteome</keyword>
<dbReference type="Proteomes" id="UP000198341">
    <property type="component" value="Chromosome 10"/>
</dbReference>